<name>A0A1H8FLB8_9RHOB</name>
<dbReference type="SUPFAM" id="SSF69118">
    <property type="entry name" value="AhpD-like"/>
    <property type="match status" value="1"/>
</dbReference>
<dbReference type="RefSeq" id="WP_090610676.1">
    <property type="nucleotide sequence ID" value="NZ_CP067124.1"/>
</dbReference>
<protein>
    <submittedName>
        <fullName evidence="2">Uncharacterized peroxidase-related enzyme</fullName>
    </submittedName>
</protein>
<dbReference type="Gene3D" id="1.20.1290.10">
    <property type="entry name" value="AhpD-like"/>
    <property type="match status" value="1"/>
</dbReference>
<sequence>MTQTYPISRFPVPDLADLPEDIRQAIEKVAEKSGFVPNVFLALAHRPAEFRAFFAYHDALMDKDEGLTKAERELIVVATSGLNQCQYCVVAHGAILRIRAKNPLIADQVAVNWRKADLDARQRAMLTYAEKVTLNAQQIGDADHAALERAGFTADEIWDIGAIAAFFGMSNRLVNAGDIRPNDEFYMLGRQ</sequence>
<dbReference type="PANTHER" id="PTHR35446:SF2">
    <property type="entry name" value="CARBOXYMUCONOLACTONE DECARBOXYLASE-LIKE DOMAIN-CONTAINING PROTEIN"/>
    <property type="match status" value="1"/>
</dbReference>
<feature type="domain" description="Carboxymuconolactone decarboxylase-like" evidence="1">
    <location>
        <begin position="47"/>
        <end position="97"/>
    </location>
</feature>
<evidence type="ECO:0000313" key="3">
    <source>
        <dbReference type="Proteomes" id="UP000199054"/>
    </source>
</evidence>
<gene>
    <name evidence="2" type="ORF">SAMN04489859_100487</name>
</gene>
<reference evidence="2 3" key="1">
    <citation type="submission" date="2016-10" db="EMBL/GenBank/DDBJ databases">
        <authorList>
            <person name="de Groot N.N."/>
        </authorList>
    </citation>
    <scope>NUCLEOTIDE SEQUENCE [LARGE SCALE GENOMIC DNA]</scope>
    <source>
        <strain evidence="2 3">DSM 8512</strain>
    </source>
</reference>
<dbReference type="Proteomes" id="UP000199054">
    <property type="component" value="Unassembled WGS sequence"/>
</dbReference>
<dbReference type="OrthoDB" id="9810664at2"/>
<accession>A0A1H8FLB8</accession>
<dbReference type="InterPro" id="IPR004675">
    <property type="entry name" value="AhpD_core"/>
</dbReference>
<dbReference type="Gene3D" id="1.20.5.810">
    <property type="entry name" value="AhpD-like"/>
    <property type="match status" value="1"/>
</dbReference>
<dbReference type="EMBL" id="FODE01000004">
    <property type="protein sequence ID" value="SEN31868.1"/>
    <property type="molecule type" value="Genomic_DNA"/>
</dbReference>
<dbReference type="InterPro" id="IPR029032">
    <property type="entry name" value="AhpD-like"/>
</dbReference>
<proteinExistence type="predicted"/>
<dbReference type="Pfam" id="PF02627">
    <property type="entry name" value="CMD"/>
    <property type="match status" value="1"/>
</dbReference>
<dbReference type="GO" id="GO:0051920">
    <property type="term" value="F:peroxiredoxin activity"/>
    <property type="evidence" value="ECO:0007669"/>
    <property type="project" value="InterPro"/>
</dbReference>
<dbReference type="PANTHER" id="PTHR35446">
    <property type="entry name" value="SI:CH211-175M2.5"/>
    <property type="match status" value="1"/>
</dbReference>
<keyword evidence="2" id="KW-0560">Oxidoreductase</keyword>
<dbReference type="NCBIfam" id="TIGR00778">
    <property type="entry name" value="ahpD_dom"/>
    <property type="match status" value="1"/>
</dbReference>
<organism evidence="2 3">
    <name type="scientific">Paracoccus alcaliphilus</name>
    <dbReference type="NCBI Taxonomy" id="34002"/>
    <lineage>
        <taxon>Bacteria</taxon>
        <taxon>Pseudomonadati</taxon>
        <taxon>Pseudomonadota</taxon>
        <taxon>Alphaproteobacteria</taxon>
        <taxon>Rhodobacterales</taxon>
        <taxon>Paracoccaceae</taxon>
        <taxon>Paracoccus</taxon>
    </lineage>
</organism>
<keyword evidence="2" id="KW-0575">Peroxidase</keyword>
<dbReference type="AlphaFoldDB" id="A0A1H8FLB8"/>
<evidence type="ECO:0000313" key="2">
    <source>
        <dbReference type="EMBL" id="SEN31868.1"/>
    </source>
</evidence>
<keyword evidence="3" id="KW-1185">Reference proteome</keyword>
<evidence type="ECO:0000259" key="1">
    <source>
        <dbReference type="Pfam" id="PF02627"/>
    </source>
</evidence>
<dbReference type="InterPro" id="IPR003779">
    <property type="entry name" value="CMD-like"/>
</dbReference>
<dbReference type="InterPro" id="IPR010195">
    <property type="entry name" value="Uncharacterised_peroxidase-rel"/>
</dbReference>
<dbReference type="NCBIfam" id="TIGR01926">
    <property type="entry name" value="peroxid_rel"/>
    <property type="match status" value="1"/>
</dbReference>
<dbReference type="STRING" id="34002.SAMN04489859_100487"/>